<evidence type="ECO:0000256" key="4">
    <source>
        <dbReference type="ARBA" id="ARBA00023136"/>
    </source>
</evidence>
<proteinExistence type="predicted"/>
<keyword evidence="7" id="KW-1185">Reference proteome</keyword>
<dbReference type="GO" id="GO:0022857">
    <property type="term" value="F:transmembrane transporter activity"/>
    <property type="evidence" value="ECO:0007669"/>
    <property type="project" value="InterPro"/>
</dbReference>
<evidence type="ECO:0000313" key="8">
    <source>
        <dbReference type="WBParaSite" id="Hba_17304"/>
    </source>
</evidence>
<reference evidence="8" key="1">
    <citation type="submission" date="2016-11" db="UniProtKB">
        <authorList>
            <consortium name="WormBaseParasite"/>
        </authorList>
    </citation>
    <scope>IDENTIFICATION</scope>
</reference>
<feature type="domain" description="Major facilitator superfamily (MFS) profile" evidence="6">
    <location>
        <begin position="20"/>
        <end position="243"/>
    </location>
</feature>
<dbReference type="InterPro" id="IPR005828">
    <property type="entry name" value="MFS_sugar_transport-like"/>
</dbReference>
<dbReference type="Proteomes" id="UP000095283">
    <property type="component" value="Unplaced"/>
</dbReference>
<accession>A0A1I7XHT0</accession>
<comment type="subcellular location">
    <subcellularLocation>
        <location evidence="1">Membrane</location>
        <topology evidence="1">Multi-pass membrane protein</topology>
    </subcellularLocation>
</comment>
<dbReference type="AlphaFoldDB" id="A0A1I7XHT0"/>
<evidence type="ECO:0000259" key="6">
    <source>
        <dbReference type="PROSITE" id="PS50850"/>
    </source>
</evidence>
<dbReference type="InterPro" id="IPR020846">
    <property type="entry name" value="MFS_dom"/>
</dbReference>
<organism evidence="7 8">
    <name type="scientific">Heterorhabditis bacteriophora</name>
    <name type="common">Entomopathogenic nematode worm</name>
    <dbReference type="NCBI Taxonomy" id="37862"/>
    <lineage>
        <taxon>Eukaryota</taxon>
        <taxon>Metazoa</taxon>
        <taxon>Ecdysozoa</taxon>
        <taxon>Nematoda</taxon>
        <taxon>Chromadorea</taxon>
        <taxon>Rhabditida</taxon>
        <taxon>Rhabditina</taxon>
        <taxon>Rhabditomorpha</taxon>
        <taxon>Strongyloidea</taxon>
        <taxon>Heterorhabditidae</taxon>
        <taxon>Heterorhabditis</taxon>
    </lineage>
</organism>
<evidence type="ECO:0000256" key="1">
    <source>
        <dbReference type="ARBA" id="ARBA00004141"/>
    </source>
</evidence>
<evidence type="ECO:0000256" key="2">
    <source>
        <dbReference type="ARBA" id="ARBA00022692"/>
    </source>
</evidence>
<feature type="transmembrane region" description="Helical" evidence="5">
    <location>
        <begin position="222"/>
        <end position="241"/>
    </location>
</feature>
<keyword evidence="4 5" id="KW-0472">Membrane</keyword>
<keyword evidence="2 5" id="KW-0812">Transmembrane</keyword>
<keyword evidence="3 5" id="KW-1133">Transmembrane helix</keyword>
<dbReference type="WBParaSite" id="Hba_17304">
    <property type="protein sequence ID" value="Hba_17304"/>
    <property type="gene ID" value="Hba_17304"/>
</dbReference>
<feature type="transmembrane region" description="Helical" evidence="5">
    <location>
        <begin position="195"/>
        <end position="216"/>
    </location>
</feature>
<dbReference type="InterPro" id="IPR036259">
    <property type="entry name" value="MFS_trans_sf"/>
</dbReference>
<feature type="transmembrane region" description="Helical" evidence="5">
    <location>
        <begin position="20"/>
        <end position="42"/>
    </location>
</feature>
<feature type="transmembrane region" description="Helical" evidence="5">
    <location>
        <begin position="158"/>
        <end position="175"/>
    </location>
</feature>
<dbReference type="PROSITE" id="PS50850">
    <property type="entry name" value="MFS"/>
    <property type="match status" value="1"/>
</dbReference>
<dbReference type="Gene3D" id="1.20.1250.20">
    <property type="entry name" value="MFS general substrate transporter like domains"/>
    <property type="match status" value="1"/>
</dbReference>
<dbReference type="PANTHER" id="PTHR24064">
    <property type="entry name" value="SOLUTE CARRIER FAMILY 22 MEMBER"/>
    <property type="match status" value="1"/>
</dbReference>
<dbReference type="SUPFAM" id="SSF103473">
    <property type="entry name" value="MFS general substrate transporter"/>
    <property type="match status" value="1"/>
</dbReference>
<feature type="transmembrane region" description="Helical" evidence="5">
    <location>
        <begin position="132"/>
        <end position="152"/>
    </location>
</feature>
<evidence type="ECO:0000313" key="7">
    <source>
        <dbReference type="Proteomes" id="UP000095283"/>
    </source>
</evidence>
<evidence type="ECO:0000256" key="5">
    <source>
        <dbReference type="SAM" id="Phobius"/>
    </source>
</evidence>
<protein>
    <submittedName>
        <fullName evidence="8">MFS domain-containing protein</fullName>
    </submittedName>
</protein>
<feature type="transmembrane region" description="Helical" evidence="5">
    <location>
        <begin position="107"/>
        <end position="125"/>
    </location>
</feature>
<dbReference type="Pfam" id="PF00083">
    <property type="entry name" value="Sugar_tr"/>
    <property type="match status" value="1"/>
</dbReference>
<dbReference type="GO" id="GO:0016020">
    <property type="term" value="C:membrane"/>
    <property type="evidence" value="ECO:0007669"/>
    <property type="project" value="UniProtKB-SubCell"/>
</dbReference>
<name>A0A1I7XHT0_HETBA</name>
<sequence>MTSSQHPKRVDDFIVMGRYVVYVCILAEFMIIPQIGSMFYMVFAGVAPSIISCNGYQFDPKLENKEVCLLIKNMNNCTEPQLNYQFKSVNVEWTYICDSSKMVKNSISIQMFGVLLGSVVFGQISDSFGRKLGMLVSLIGTLLGWLLVAQSVELTQFTITRTIVGFFTGGSIAWVKRRVLNVFIMENIPKKHRMWINMAITWSPNLPPIALFAWISHSWDKLAYANALICVPPLLFCMYVYDS</sequence>
<evidence type="ECO:0000256" key="3">
    <source>
        <dbReference type="ARBA" id="ARBA00022989"/>
    </source>
</evidence>